<dbReference type="InterPro" id="IPR011701">
    <property type="entry name" value="MFS"/>
</dbReference>
<name>A0AAE1QKI7_9EUCA</name>
<dbReference type="Proteomes" id="UP001292094">
    <property type="component" value="Unassembled WGS sequence"/>
</dbReference>
<evidence type="ECO:0000313" key="8">
    <source>
        <dbReference type="Proteomes" id="UP001292094"/>
    </source>
</evidence>
<dbReference type="InterPro" id="IPR050382">
    <property type="entry name" value="MFS_Na/Anion_cotransporter"/>
</dbReference>
<comment type="caution">
    <text evidence="6">The sequence shown here is derived from an EMBL/GenBank/DDBJ whole genome shotgun (WGS) entry which is preliminary data.</text>
</comment>
<dbReference type="Pfam" id="PF07690">
    <property type="entry name" value="MFS_1"/>
    <property type="match status" value="1"/>
</dbReference>
<dbReference type="Gene3D" id="1.20.1250.20">
    <property type="entry name" value="MFS general substrate transporter like domains"/>
    <property type="match status" value="1"/>
</dbReference>
<gene>
    <name evidence="6" type="ORF">Pmani_001060</name>
    <name evidence="7" type="ORF">Pmani_001070</name>
</gene>
<keyword evidence="4" id="KW-0472">Membrane</keyword>
<sequence length="141" mass="16178">MVVKEGEFDWSETIQGLVLGSFYYGYFMTQVVGGRLAERYGAKWVFGVSILSGGVANLLTPTAARLHYGVLIALRAMQGFFQEQNERQEELKVQLQNQRQEQSEQQEELKVQEQSEQLQEALQEQQSKLQQGMQRQLDAFV</sequence>
<evidence type="ECO:0000256" key="2">
    <source>
        <dbReference type="ARBA" id="ARBA00022692"/>
    </source>
</evidence>
<proteinExistence type="predicted"/>
<dbReference type="PANTHER" id="PTHR11662">
    <property type="entry name" value="SOLUTE CARRIER FAMILY 17"/>
    <property type="match status" value="1"/>
</dbReference>
<dbReference type="GO" id="GO:0006820">
    <property type="term" value="P:monoatomic anion transport"/>
    <property type="evidence" value="ECO:0007669"/>
    <property type="project" value="TreeGrafter"/>
</dbReference>
<keyword evidence="2" id="KW-0812">Transmembrane</keyword>
<keyword evidence="8" id="KW-1185">Reference proteome</keyword>
<protein>
    <recommendedName>
        <fullName evidence="9">Major facilitator superfamily (MFS) profile domain-containing protein</fullName>
    </recommendedName>
</protein>
<evidence type="ECO:0008006" key="9">
    <source>
        <dbReference type="Google" id="ProtNLM"/>
    </source>
</evidence>
<reference evidence="6" key="1">
    <citation type="submission" date="2023-11" db="EMBL/GenBank/DDBJ databases">
        <title>Genome assemblies of two species of porcelain crab, Petrolisthes cinctipes and Petrolisthes manimaculis (Anomura: Porcellanidae).</title>
        <authorList>
            <person name="Angst P."/>
        </authorList>
    </citation>
    <scope>NUCLEOTIDE SEQUENCE</scope>
    <source>
        <strain evidence="6">PB745_02</strain>
        <tissue evidence="6">Gill</tissue>
    </source>
</reference>
<accession>A0AAE1QKI7</accession>
<dbReference type="AlphaFoldDB" id="A0AAE1QKI7"/>
<dbReference type="SUPFAM" id="SSF103473">
    <property type="entry name" value="MFS general substrate transporter"/>
    <property type="match status" value="1"/>
</dbReference>
<comment type="subcellular location">
    <subcellularLocation>
        <location evidence="1">Membrane</location>
        <topology evidence="1">Multi-pass membrane protein</topology>
    </subcellularLocation>
</comment>
<dbReference type="EMBL" id="JAWZYT010000072">
    <property type="protein sequence ID" value="KAK4328594.1"/>
    <property type="molecule type" value="Genomic_DNA"/>
</dbReference>
<evidence type="ECO:0000256" key="5">
    <source>
        <dbReference type="SAM" id="Coils"/>
    </source>
</evidence>
<organism evidence="6 8">
    <name type="scientific">Petrolisthes manimaculis</name>
    <dbReference type="NCBI Taxonomy" id="1843537"/>
    <lineage>
        <taxon>Eukaryota</taxon>
        <taxon>Metazoa</taxon>
        <taxon>Ecdysozoa</taxon>
        <taxon>Arthropoda</taxon>
        <taxon>Crustacea</taxon>
        <taxon>Multicrustacea</taxon>
        <taxon>Malacostraca</taxon>
        <taxon>Eumalacostraca</taxon>
        <taxon>Eucarida</taxon>
        <taxon>Decapoda</taxon>
        <taxon>Pleocyemata</taxon>
        <taxon>Anomura</taxon>
        <taxon>Galatheoidea</taxon>
        <taxon>Porcellanidae</taxon>
        <taxon>Petrolisthes</taxon>
    </lineage>
</organism>
<keyword evidence="3" id="KW-1133">Transmembrane helix</keyword>
<keyword evidence="5" id="KW-0175">Coiled coil</keyword>
<evidence type="ECO:0000256" key="3">
    <source>
        <dbReference type="ARBA" id="ARBA00022989"/>
    </source>
</evidence>
<dbReference type="GO" id="GO:0016020">
    <property type="term" value="C:membrane"/>
    <property type="evidence" value="ECO:0007669"/>
    <property type="project" value="UniProtKB-SubCell"/>
</dbReference>
<dbReference type="PANTHER" id="PTHR11662:SF399">
    <property type="entry name" value="FI19708P1-RELATED"/>
    <property type="match status" value="1"/>
</dbReference>
<evidence type="ECO:0000313" key="7">
    <source>
        <dbReference type="EMBL" id="KAK4328594.1"/>
    </source>
</evidence>
<evidence type="ECO:0000256" key="1">
    <source>
        <dbReference type="ARBA" id="ARBA00004141"/>
    </source>
</evidence>
<dbReference type="EMBL" id="JAWZYT010000072">
    <property type="protein sequence ID" value="KAK4328584.1"/>
    <property type="molecule type" value="Genomic_DNA"/>
</dbReference>
<dbReference type="InterPro" id="IPR036259">
    <property type="entry name" value="MFS_trans_sf"/>
</dbReference>
<evidence type="ECO:0000313" key="6">
    <source>
        <dbReference type="EMBL" id="KAK4328584.1"/>
    </source>
</evidence>
<feature type="coiled-coil region" evidence="5">
    <location>
        <begin position="81"/>
        <end position="135"/>
    </location>
</feature>
<evidence type="ECO:0000256" key="4">
    <source>
        <dbReference type="ARBA" id="ARBA00023136"/>
    </source>
</evidence>
<dbReference type="GO" id="GO:0022857">
    <property type="term" value="F:transmembrane transporter activity"/>
    <property type="evidence" value="ECO:0007669"/>
    <property type="project" value="InterPro"/>
</dbReference>